<dbReference type="Gene3D" id="3.40.630.30">
    <property type="match status" value="1"/>
</dbReference>
<dbReference type="RefSeq" id="WP_090932071.1">
    <property type="nucleotide sequence ID" value="NZ_FOTS01000002.1"/>
</dbReference>
<evidence type="ECO:0000259" key="2">
    <source>
        <dbReference type="PROSITE" id="PS51186"/>
    </source>
</evidence>
<keyword evidence="1 3" id="KW-0808">Transferase</keyword>
<evidence type="ECO:0000313" key="3">
    <source>
        <dbReference type="EMBL" id="SFL34433.1"/>
    </source>
</evidence>
<sequence length="162" mass="18878">METVIVQKFSKEYQDEVIDLILTIQRSEFNIPISKEDQPDLSDIPNFYQSGRGNFWIAIYDQQIVGTIALIDIGNQQGALRKMFVKADYRGKGHNVAKLLLLQLTSWASEHNIHEIYLGTTEKFVAAHRFYEKNNFIQIAKEVLPDTFPIMKVDTRFYKTRF</sequence>
<dbReference type="GO" id="GO:0008080">
    <property type="term" value="F:N-acetyltransferase activity"/>
    <property type="evidence" value="ECO:0007669"/>
    <property type="project" value="InterPro"/>
</dbReference>
<dbReference type="PROSITE" id="PS51186">
    <property type="entry name" value="GNAT"/>
    <property type="match status" value="1"/>
</dbReference>
<dbReference type="PANTHER" id="PTHR13947:SF37">
    <property type="entry name" value="LD18367P"/>
    <property type="match status" value="1"/>
</dbReference>
<dbReference type="Proteomes" id="UP000199520">
    <property type="component" value="Unassembled WGS sequence"/>
</dbReference>
<dbReference type="AlphaFoldDB" id="A0A1I4GYB2"/>
<dbReference type="InterPro" id="IPR050769">
    <property type="entry name" value="NAT_camello-type"/>
</dbReference>
<organism evidence="3 4">
    <name type="scientific">Pelosinus propionicus DSM 13327</name>
    <dbReference type="NCBI Taxonomy" id="1123291"/>
    <lineage>
        <taxon>Bacteria</taxon>
        <taxon>Bacillati</taxon>
        <taxon>Bacillota</taxon>
        <taxon>Negativicutes</taxon>
        <taxon>Selenomonadales</taxon>
        <taxon>Sporomusaceae</taxon>
        <taxon>Pelosinus</taxon>
    </lineage>
</organism>
<feature type="domain" description="N-acetyltransferase" evidence="2">
    <location>
        <begin position="4"/>
        <end position="156"/>
    </location>
</feature>
<evidence type="ECO:0000313" key="4">
    <source>
        <dbReference type="Proteomes" id="UP000199520"/>
    </source>
</evidence>
<dbReference type="Pfam" id="PF00583">
    <property type="entry name" value="Acetyltransf_1"/>
    <property type="match status" value="1"/>
</dbReference>
<dbReference type="InterPro" id="IPR016181">
    <property type="entry name" value="Acyl_CoA_acyltransferase"/>
</dbReference>
<keyword evidence="4" id="KW-1185">Reference proteome</keyword>
<dbReference type="InterPro" id="IPR000182">
    <property type="entry name" value="GNAT_dom"/>
</dbReference>
<dbReference type="EMBL" id="FOTS01000002">
    <property type="protein sequence ID" value="SFL34433.1"/>
    <property type="molecule type" value="Genomic_DNA"/>
</dbReference>
<evidence type="ECO:0000256" key="1">
    <source>
        <dbReference type="ARBA" id="ARBA00022679"/>
    </source>
</evidence>
<dbReference type="OrthoDB" id="9799681at2"/>
<name>A0A1I4GYB2_9FIRM</name>
<dbReference type="CDD" id="cd04301">
    <property type="entry name" value="NAT_SF"/>
    <property type="match status" value="1"/>
</dbReference>
<dbReference type="SUPFAM" id="SSF55729">
    <property type="entry name" value="Acyl-CoA N-acyltransferases (Nat)"/>
    <property type="match status" value="1"/>
</dbReference>
<accession>A0A1I4GYB2</accession>
<dbReference type="STRING" id="1123291.SAMN04490355_10022"/>
<reference evidence="4" key="1">
    <citation type="submission" date="2016-10" db="EMBL/GenBank/DDBJ databases">
        <authorList>
            <person name="Varghese N."/>
            <person name="Submissions S."/>
        </authorList>
    </citation>
    <scope>NUCLEOTIDE SEQUENCE [LARGE SCALE GENOMIC DNA]</scope>
    <source>
        <strain evidence="4">DSM 13327</strain>
    </source>
</reference>
<proteinExistence type="predicted"/>
<dbReference type="PANTHER" id="PTHR13947">
    <property type="entry name" value="GNAT FAMILY N-ACETYLTRANSFERASE"/>
    <property type="match status" value="1"/>
</dbReference>
<gene>
    <name evidence="3" type="ORF">SAMN04490355_10022</name>
</gene>
<protein>
    <submittedName>
        <fullName evidence="3">Acetyltransferase (GNAT) domain-containing protein</fullName>
    </submittedName>
</protein>